<reference evidence="2 3" key="1">
    <citation type="submission" date="2019-11" db="EMBL/GenBank/DDBJ databases">
        <title>Whole genome sequence of Oryza granulata.</title>
        <authorList>
            <person name="Li W."/>
        </authorList>
    </citation>
    <scope>NUCLEOTIDE SEQUENCE [LARGE SCALE GENOMIC DNA]</scope>
    <source>
        <strain evidence="3">cv. Menghai</strain>
        <tissue evidence="2">Leaf</tissue>
    </source>
</reference>
<gene>
    <name evidence="2" type="ORF">E2562_014585</name>
</gene>
<sequence>MRCSVASTCSKARFRASCAGWPHGGWRRGGALEVVRVPELVAAREGARLEAVEWRGPRGSGATPRAEAERVAQDVLLVRQVGPRRQGQRRRRPLPALRVYAFAAVCGEASNPRSVRVPRRLAAREKSDSESSSSVGDTGDSDCLRESHSELTETSFSLSLESIVNRHYSC</sequence>
<dbReference type="Proteomes" id="UP000479710">
    <property type="component" value="Unassembled WGS sequence"/>
</dbReference>
<dbReference type="AlphaFoldDB" id="A0A6G1DWP2"/>
<evidence type="ECO:0000313" key="3">
    <source>
        <dbReference type="Proteomes" id="UP000479710"/>
    </source>
</evidence>
<evidence type="ECO:0000313" key="2">
    <source>
        <dbReference type="EMBL" id="KAF0916836.1"/>
    </source>
</evidence>
<protein>
    <submittedName>
        <fullName evidence="2">Uncharacterized protein</fullName>
    </submittedName>
</protein>
<evidence type="ECO:0000256" key="1">
    <source>
        <dbReference type="SAM" id="MobiDB-lite"/>
    </source>
</evidence>
<organism evidence="2 3">
    <name type="scientific">Oryza meyeriana var. granulata</name>
    <dbReference type="NCBI Taxonomy" id="110450"/>
    <lineage>
        <taxon>Eukaryota</taxon>
        <taxon>Viridiplantae</taxon>
        <taxon>Streptophyta</taxon>
        <taxon>Embryophyta</taxon>
        <taxon>Tracheophyta</taxon>
        <taxon>Spermatophyta</taxon>
        <taxon>Magnoliopsida</taxon>
        <taxon>Liliopsida</taxon>
        <taxon>Poales</taxon>
        <taxon>Poaceae</taxon>
        <taxon>BOP clade</taxon>
        <taxon>Oryzoideae</taxon>
        <taxon>Oryzeae</taxon>
        <taxon>Oryzinae</taxon>
        <taxon>Oryza</taxon>
        <taxon>Oryza meyeriana</taxon>
    </lineage>
</organism>
<proteinExistence type="predicted"/>
<name>A0A6G1DWP2_9ORYZ</name>
<comment type="caution">
    <text evidence="2">The sequence shown here is derived from an EMBL/GenBank/DDBJ whole genome shotgun (WGS) entry which is preliminary data.</text>
</comment>
<accession>A0A6G1DWP2</accession>
<feature type="region of interest" description="Disordered" evidence="1">
    <location>
        <begin position="116"/>
        <end position="147"/>
    </location>
</feature>
<keyword evidence="3" id="KW-1185">Reference proteome</keyword>
<dbReference type="EMBL" id="SPHZ02000005">
    <property type="protein sequence ID" value="KAF0916836.1"/>
    <property type="molecule type" value="Genomic_DNA"/>
</dbReference>